<protein>
    <submittedName>
        <fullName evidence="2">Uncharacterized protein</fullName>
    </submittedName>
</protein>
<dbReference type="EMBL" id="CP034279">
    <property type="protein sequence ID" value="QGV77507.1"/>
    <property type="molecule type" value="Genomic_DNA"/>
</dbReference>
<name>A0A6I6F9B5_9ACTN</name>
<evidence type="ECO:0000256" key="1">
    <source>
        <dbReference type="SAM" id="MobiDB-lite"/>
    </source>
</evidence>
<evidence type="ECO:0000313" key="3">
    <source>
        <dbReference type="Proteomes" id="UP000422572"/>
    </source>
</evidence>
<reference evidence="2 3" key="1">
    <citation type="submission" date="2018-12" db="EMBL/GenBank/DDBJ databases">
        <title>Complete genome sequence of Streptomyces ficellus NRRL8067, the producer of ficellomycin, feldamycin and nojirimycin.</title>
        <authorList>
            <person name="Zhang H."/>
            <person name="Yue R."/>
            <person name="Liu Y."/>
            <person name="Li M."/>
            <person name="Mu H."/>
            <person name="Zhang J."/>
        </authorList>
    </citation>
    <scope>NUCLEOTIDE SEQUENCE [LARGE SCALE GENOMIC DNA]</scope>
    <source>
        <strain evidence="2 3">NRRL 8067</strain>
    </source>
</reference>
<feature type="region of interest" description="Disordered" evidence="1">
    <location>
        <begin position="18"/>
        <end position="37"/>
    </location>
</feature>
<gene>
    <name evidence="2" type="ORF">EIZ62_04015</name>
</gene>
<organism evidence="2 3">
    <name type="scientific">Streptomyces ficellus</name>
    <dbReference type="NCBI Taxonomy" id="1977088"/>
    <lineage>
        <taxon>Bacteria</taxon>
        <taxon>Bacillati</taxon>
        <taxon>Actinomycetota</taxon>
        <taxon>Actinomycetes</taxon>
        <taxon>Kitasatosporales</taxon>
        <taxon>Streptomycetaceae</taxon>
        <taxon>Streptomyces</taxon>
    </lineage>
</organism>
<proteinExistence type="predicted"/>
<keyword evidence="3" id="KW-1185">Reference proteome</keyword>
<sequence length="168" mass="17434">MAAVALATIPLAATTAHGRTTTPAGADSATTGAKSTPVSGAKWRDFLPLGVWEAEVETPGGTHTLSLSFDHRGKACLKGGGGATGTGHWYPTGWKTFSYRITERFPSPDGTPQGHAEISDDATQSGGTYHAKGTSKIFDAAGNHVATFEGEADFVRVSTTDPGRICRN</sequence>
<dbReference type="OrthoDB" id="4254043at2"/>
<accession>A0A6I6F9B5</accession>
<dbReference type="AlphaFoldDB" id="A0A6I6F9B5"/>
<evidence type="ECO:0000313" key="2">
    <source>
        <dbReference type="EMBL" id="QGV77507.1"/>
    </source>
</evidence>
<dbReference type="Proteomes" id="UP000422572">
    <property type="component" value="Chromosome"/>
</dbReference>
<dbReference type="RefSeq" id="WP_156691325.1">
    <property type="nucleotide sequence ID" value="NZ_CP034279.1"/>
</dbReference>
<dbReference type="KEGG" id="sfic:EIZ62_04015"/>